<reference evidence="1" key="1">
    <citation type="journal article" date="2022" name="Toxins">
        <title>Genomic Analysis of Sphingopyxis sp. USTB-05 for Biodegrading Cyanobacterial Hepatotoxins.</title>
        <authorList>
            <person name="Liu C."/>
            <person name="Xu Q."/>
            <person name="Zhao Z."/>
            <person name="Zhang H."/>
            <person name="Liu X."/>
            <person name="Yin C."/>
            <person name="Liu Y."/>
            <person name="Yan H."/>
        </authorList>
    </citation>
    <scope>NUCLEOTIDE SEQUENCE</scope>
    <source>
        <strain evidence="1">NBD5</strain>
    </source>
</reference>
<organism evidence="1 2">
    <name type="scientific">Sphingomonas morindae</name>
    <dbReference type="NCBI Taxonomy" id="1541170"/>
    <lineage>
        <taxon>Bacteria</taxon>
        <taxon>Pseudomonadati</taxon>
        <taxon>Pseudomonadota</taxon>
        <taxon>Alphaproteobacteria</taxon>
        <taxon>Sphingomonadales</taxon>
        <taxon>Sphingomonadaceae</taxon>
        <taxon>Sphingomonas</taxon>
    </lineage>
</organism>
<accession>A0ABY4XA91</accession>
<dbReference type="EMBL" id="CP084930">
    <property type="protein sequence ID" value="USI73838.1"/>
    <property type="molecule type" value="Genomic_DNA"/>
</dbReference>
<protein>
    <submittedName>
        <fullName evidence="1">Uncharacterized protein</fullName>
    </submittedName>
</protein>
<keyword evidence="2" id="KW-1185">Reference proteome</keyword>
<evidence type="ECO:0000313" key="1">
    <source>
        <dbReference type="EMBL" id="USI73838.1"/>
    </source>
</evidence>
<dbReference type="RefSeq" id="WP_252167644.1">
    <property type="nucleotide sequence ID" value="NZ_CP084930.1"/>
</dbReference>
<evidence type="ECO:0000313" key="2">
    <source>
        <dbReference type="Proteomes" id="UP001056937"/>
    </source>
</evidence>
<name>A0ABY4XA91_9SPHN</name>
<sequence>MELIFIGDREAYDQASALIEQFGPGAIGEARQRAARSRDWGNFIHYTRWCRVGRTIRMLETAAPSGTVH</sequence>
<gene>
    <name evidence="1" type="ORF">LHA26_05055</name>
</gene>
<proteinExistence type="predicted"/>
<dbReference type="Proteomes" id="UP001056937">
    <property type="component" value="Chromosome 1"/>
</dbReference>